<reference evidence="2 3" key="1">
    <citation type="submission" date="2015-07" db="EMBL/GenBank/DDBJ databases">
        <title>The genome of Habropoda laboriosa.</title>
        <authorList>
            <person name="Pan H."/>
            <person name="Kapheim K."/>
        </authorList>
    </citation>
    <scope>NUCLEOTIDE SEQUENCE [LARGE SCALE GENOMIC DNA]</scope>
    <source>
        <strain evidence="2">0110345459</strain>
    </source>
</reference>
<name>A0A0L7QQY9_9HYME</name>
<sequence length="69" mass="8098">MDERRGKVGVLSWHTLCTSCPSCNRQRRNYQVERSRENTVRRRRRGEGGGQRSFEGPRKEVTGEGDERF</sequence>
<proteinExistence type="predicted"/>
<dbReference type="EMBL" id="KQ414784">
    <property type="protein sequence ID" value="KOC61045.1"/>
    <property type="molecule type" value="Genomic_DNA"/>
</dbReference>
<dbReference type="AlphaFoldDB" id="A0A0L7QQY9"/>
<evidence type="ECO:0000256" key="1">
    <source>
        <dbReference type="SAM" id="MobiDB-lite"/>
    </source>
</evidence>
<evidence type="ECO:0000313" key="2">
    <source>
        <dbReference type="EMBL" id="KOC61045.1"/>
    </source>
</evidence>
<gene>
    <name evidence="2" type="ORF">WH47_04310</name>
</gene>
<organism evidence="2 3">
    <name type="scientific">Habropoda laboriosa</name>
    <dbReference type="NCBI Taxonomy" id="597456"/>
    <lineage>
        <taxon>Eukaryota</taxon>
        <taxon>Metazoa</taxon>
        <taxon>Ecdysozoa</taxon>
        <taxon>Arthropoda</taxon>
        <taxon>Hexapoda</taxon>
        <taxon>Insecta</taxon>
        <taxon>Pterygota</taxon>
        <taxon>Neoptera</taxon>
        <taxon>Endopterygota</taxon>
        <taxon>Hymenoptera</taxon>
        <taxon>Apocrita</taxon>
        <taxon>Aculeata</taxon>
        <taxon>Apoidea</taxon>
        <taxon>Anthophila</taxon>
        <taxon>Apidae</taxon>
        <taxon>Habropoda</taxon>
    </lineage>
</organism>
<feature type="compositionally biased region" description="Basic and acidic residues" evidence="1">
    <location>
        <begin position="30"/>
        <end position="40"/>
    </location>
</feature>
<dbReference type="Proteomes" id="UP000053825">
    <property type="component" value="Unassembled WGS sequence"/>
</dbReference>
<feature type="compositionally biased region" description="Basic and acidic residues" evidence="1">
    <location>
        <begin position="55"/>
        <end position="69"/>
    </location>
</feature>
<protein>
    <submittedName>
        <fullName evidence="2">Uncharacterized protein</fullName>
    </submittedName>
</protein>
<feature type="region of interest" description="Disordered" evidence="1">
    <location>
        <begin position="30"/>
        <end position="69"/>
    </location>
</feature>
<evidence type="ECO:0000313" key="3">
    <source>
        <dbReference type="Proteomes" id="UP000053825"/>
    </source>
</evidence>
<keyword evidence="3" id="KW-1185">Reference proteome</keyword>
<accession>A0A0L7QQY9</accession>